<evidence type="ECO:0000256" key="1">
    <source>
        <dbReference type="SAM" id="SignalP"/>
    </source>
</evidence>
<gene>
    <name evidence="3" type="ORF">Q5H92_16045</name>
</gene>
<feature type="chain" id="PRO_5045880984" evidence="1">
    <location>
        <begin position="20"/>
        <end position="1137"/>
    </location>
</feature>
<evidence type="ECO:0000313" key="3">
    <source>
        <dbReference type="EMBL" id="MDO7847877.1"/>
    </source>
</evidence>
<dbReference type="CDD" id="cd00146">
    <property type="entry name" value="PKD"/>
    <property type="match status" value="1"/>
</dbReference>
<proteinExistence type="predicted"/>
<dbReference type="InterPro" id="IPR052918">
    <property type="entry name" value="Motility_Chemotaxis_Reg"/>
</dbReference>
<evidence type="ECO:0000313" key="4">
    <source>
        <dbReference type="Proteomes" id="UP001167796"/>
    </source>
</evidence>
<comment type="caution">
    <text evidence="3">The sequence shown here is derived from an EMBL/GenBank/DDBJ whole genome shotgun (WGS) entry which is preliminary data.</text>
</comment>
<dbReference type="InterPro" id="IPR035986">
    <property type="entry name" value="PKD_dom_sf"/>
</dbReference>
<dbReference type="RefSeq" id="WP_305012560.1">
    <property type="nucleotide sequence ID" value="NZ_JAUQSX010000008.1"/>
</dbReference>
<name>A0ABT9AEQ4_9BACT</name>
<dbReference type="PANTHER" id="PTHR35580">
    <property type="entry name" value="CELL SURFACE GLYCOPROTEIN (S-LAYER PROTEIN)-LIKE PROTEIN"/>
    <property type="match status" value="1"/>
</dbReference>
<evidence type="ECO:0000259" key="2">
    <source>
        <dbReference type="PROSITE" id="PS50093"/>
    </source>
</evidence>
<feature type="domain" description="PKD" evidence="2">
    <location>
        <begin position="1003"/>
        <end position="1043"/>
    </location>
</feature>
<dbReference type="EMBL" id="JAUQSX010000008">
    <property type="protein sequence ID" value="MDO7847877.1"/>
    <property type="molecule type" value="Genomic_DNA"/>
</dbReference>
<organism evidence="3 4">
    <name type="scientific">Hymenobacter mellowenesis</name>
    <dbReference type="NCBI Taxonomy" id="3063995"/>
    <lineage>
        <taxon>Bacteria</taxon>
        <taxon>Pseudomonadati</taxon>
        <taxon>Bacteroidota</taxon>
        <taxon>Cytophagia</taxon>
        <taxon>Cytophagales</taxon>
        <taxon>Hymenobacteraceae</taxon>
        <taxon>Hymenobacter</taxon>
    </lineage>
</organism>
<keyword evidence="4" id="KW-1185">Reference proteome</keyword>
<dbReference type="InterPro" id="IPR057708">
    <property type="entry name" value="DUF7948"/>
</dbReference>
<accession>A0ABT9AEQ4</accession>
<dbReference type="PANTHER" id="PTHR35580:SF1">
    <property type="entry name" value="PHYTASE-LIKE DOMAIN-CONTAINING PROTEIN"/>
    <property type="match status" value="1"/>
</dbReference>
<dbReference type="InterPro" id="IPR013783">
    <property type="entry name" value="Ig-like_fold"/>
</dbReference>
<dbReference type="Gene3D" id="2.60.40.10">
    <property type="entry name" value="Immunoglobulins"/>
    <property type="match status" value="1"/>
</dbReference>
<dbReference type="Proteomes" id="UP001167796">
    <property type="component" value="Unassembled WGS sequence"/>
</dbReference>
<dbReference type="Pfam" id="PF25778">
    <property type="entry name" value="DUF7948"/>
    <property type="match status" value="1"/>
</dbReference>
<dbReference type="SUPFAM" id="SSF49299">
    <property type="entry name" value="PKD domain"/>
    <property type="match status" value="1"/>
</dbReference>
<dbReference type="PROSITE" id="PS50093">
    <property type="entry name" value="PKD"/>
    <property type="match status" value="1"/>
</dbReference>
<dbReference type="InterPro" id="IPR000601">
    <property type="entry name" value="PKD_dom"/>
</dbReference>
<feature type="signal peptide" evidence="1">
    <location>
        <begin position="1"/>
        <end position="19"/>
    </location>
</feature>
<protein>
    <submittedName>
        <fullName evidence="3">Gliding motility-associated C-terminal domain-containing protein</fullName>
    </submittedName>
</protein>
<dbReference type="Pfam" id="PF13585">
    <property type="entry name" value="CHU_C"/>
    <property type="match status" value="1"/>
</dbReference>
<reference evidence="3" key="1">
    <citation type="submission" date="2023-07" db="EMBL/GenBank/DDBJ databases">
        <authorList>
            <person name="Kim M.K."/>
        </authorList>
    </citation>
    <scope>NUCLEOTIDE SEQUENCE</scope>
    <source>
        <strain evidence="3">M29</strain>
    </source>
</reference>
<keyword evidence="1" id="KW-0732">Signal</keyword>
<sequence length="1137" mass="119243">MIKTITLLLWLGCVGMAVGRVSPAPTPPATAEFIQNKGQWPAAVRFAAPLAAGQLFIENNGFTYALLTPRRHHAAASDTAARPQGHAYRVRLLGALPGGPVGEQQTAERRNYFCGNDSARWARDVPSFRAVQYAAVYPGIGLRVYENASQQLEYTFTVQPEGRPAAIALQYEGTDGLRLDAAGNLVVSTRVGQVTEQAPRAWQVDAAGRHQPVACAFALAGSTVTFALGPYDARRPLVIDPVVVFATFTGSTADNWGHTATYDAQGNLYSAGTVFAQGYPTSPGAFDPSFNGSIDVAIIKYDPRQFGPAARVYATYLGGGGTDVPHRLAVDGAGELVVLGTTGSANFPHSFFSLRRFKGGPPVIPEYGIAYPEGADLFVTRLSADGRRLVGSTYLGGSGTDGLPFAGSSTTGNANTTALPQLGFAAWRGDVQVDGQGNVYVATSTASADFPGLNAFQTTYRGGATDAVVCRLSPDLQTLQWSAFVGGRSADAAFGLTLAPNGLVYVAGSSTSADLPITAGAFQPANKGGADGFVAALTSDGQALRYLCRTGTADADAAEFIQADAASTIYIAGLSNGQLPTTPGSLGDGGIFVQQFSADLGTSLFTTSLGALHTFNDLTLSAFRVDDCGAIYLAAVGFTQGLPLTTGARPYESTYVAQLSARGRTLDFGACYTGDHTHGISRFGPDGALYQAICAHCQTSRNSFVIPLLAYYYSSTAPASNCNDASLKIAVAPVAGTSTRQLCVGAGPLPLGGNPAGGVWTGPGVAPAPGGGFQFVPTPALLGTNTLTYTPPAGSSCASTRLAINLIAPEVAIIDPIGPFCVAAPGTLSSILLQARPAGGEFSGPGVSQGYFRPYMVGPGTYTITYSFNVDGRCGSGSINVRVLGQPLVVSADTTLCGKPFRAFQLRASPAGGTWAGYGVSTTGLFNPAQISTSGGATYAVATYSFNSADGCKSQRAVRILLVPDAPVLDQPPPSCPLRPDIAGFPPFTLKLPALPNDYVARYSWDFGDGEVSGYFQRPAIESHTYITAGTFVPVLRIDYAGGCPRTITLPPVVVGEPQPLPNIFTPNGDQLNEFFIQRQFCELPTLRVYSRWGQEVYHAAQYRNDWNAAGLPDGVYYYRFEGERRQTVKGWLEVRH</sequence>